<evidence type="ECO:0000313" key="2">
    <source>
        <dbReference type="Proteomes" id="UP000286715"/>
    </source>
</evidence>
<name>A0A401XJJ1_9FLAO</name>
<gene>
    <name evidence="1" type="ORF">JCM31826_06400</name>
</gene>
<accession>A0A401XJJ1</accession>
<dbReference type="Proteomes" id="UP000286715">
    <property type="component" value="Unassembled WGS sequence"/>
</dbReference>
<proteinExistence type="predicted"/>
<evidence type="ECO:0000313" key="1">
    <source>
        <dbReference type="EMBL" id="GCD77158.1"/>
    </source>
</evidence>
<organism evidence="1 2">
    <name type="scientific">Thermaurantimonas aggregans</name>
    <dbReference type="NCBI Taxonomy" id="2173829"/>
    <lineage>
        <taxon>Bacteria</taxon>
        <taxon>Pseudomonadati</taxon>
        <taxon>Bacteroidota</taxon>
        <taxon>Flavobacteriia</taxon>
        <taxon>Flavobacteriales</taxon>
        <taxon>Schleiferiaceae</taxon>
        <taxon>Thermaurantimonas</taxon>
    </lineage>
</organism>
<dbReference type="EMBL" id="BHZE01000004">
    <property type="protein sequence ID" value="GCD77158.1"/>
    <property type="molecule type" value="Genomic_DNA"/>
</dbReference>
<protein>
    <submittedName>
        <fullName evidence="1">Uncharacterized protein</fullName>
    </submittedName>
</protein>
<keyword evidence="2" id="KW-1185">Reference proteome</keyword>
<comment type="caution">
    <text evidence="1">The sequence shown here is derived from an EMBL/GenBank/DDBJ whole genome shotgun (WGS) entry which is preliminary data.</text>
</comment>
<dbReference type="AlphaFoldDB" id="A0A401XJJ1"/>
<sequence length="60" mass="7131">MNIVKTFFNALEIALFELSMINKIIDRVDYRNKASHKFFPYNSRIENRILAFWNTTCTGN</sequence>
<reference evidence="1 2" key="1">
    <citation type="submission" date="2018-11" db="EMBL/GenBank/DDBJ databases">
        <title>Schleiferia aggregans sp. nov., a moderately thermophilic heterotrophic bacterium isolated from microbial mats at a terrestrial hot spring.</title>
        <authorList>
            <person name="Iino T."/>
            <person name="Ohkuma M."/>
            <person name="Haruta S."/>
        </authorList>
    </citation>
    <scope>NUCLEOTIDE SEQUENCE [LARGE SCALE GENOMIC DNA]</scope>
    <source>
        <strain evidence="1 2">LA</strain>
    </source>
</reference>